<dbReference type="PROSITE" id="PS01102">
    <property type="entry name" value="ZF_DKSA_1"/>
    <property type="match status" value="1"/>
</dbReference>
<feature type="domain" description="Zinc finger DksA/TraR C4-type" evidence="6">
    <location>
        <begin position="91"/>
        <end position="120"/>
    </location>
</feature>
<evidence type="ECO:0000313" key="8">
    <source>
        <dbReference type="Proteomes" id="UP000178935"/>
    </source>
</evidence>
<evidence type="ECO:0000313" key="7">
    <source>
        <dbReference type="EMBL" id="OGZ88550.1"/>
    </source>
</evidence>
<accession>A0A1G2JQI5</accession>
<evidence type="ECO:0000256" key="2">
    <source>
        <dbReference type="ARBA" id="ARBA00022771"/>
    </source>
</evidence>
<dbReference type="Gene3D" id="1.20.120.910">
    <property type="entry name" value="DksA, coiled-coil domain"/>
    <property type="match status" value="1"/>
</dbReference>
<dbReference type="EMBL" id="MHPU01000020">
    <property type="protein sequence ID" value="OGZ88550.1"/>
    <property type="molecule type" value="Genomic_DNA"/>
</dbReference>
<dbReference type="InterPro" id="IPR000962">
    <property type="entry name" value="Znf_DskA_TraR"/>
</dbReference>
<dbReference type="InterPro" id="IPR020458">
    <property type="entry name" value="Znf_DskA_TraR_CS"/>
</dbReference>
<evidence type="ECO:0000256" key="4">
    <source>
        <dbReference type="PROSITE-ProRule" id="PRU00510"/>
    </source>
</evidence>
<feature type="coiled-coil region" evidence="5">
    <location>
        <begin position="4"/>
        <end position="38"/>
    </location>
</feature>
<protein>
    <recommendedName>
        <fullName evidence="6">Zinc finger DksA/TraR C4-type domain-containing protein</fullName>
    </recommendedName>
</protein>
<gene>
    <name evidence="7" type="ORF">A2561_04600</name>
</gene>
<dbReference type="PANTHER" id="PTHR33823:SF4">
    <property type="entry name" value="GENERAL STRESS PROTEIN 16O"/>
    <property type="match status" value="1"/>
</dbReference>
<evidence type="ECO:0000256" key="5">
    <source>
        <dbReference type="SAM" id="Coils"/>
    </source>
</evidence>
<dbReference type="PROSITE" id="PS51128">
    <property type="entry name" value="ZF_DKSA_2"/>
    <property type="match status" value="1"/>
</dbReference>
<dbReference type="SUPFAM" id="SSF57716">
    <property type="entry name" value="Glucocorticoid receptor-like (DNA-binding domain)"/>
    <property type="match status" value="1"/>
</dbReference>
<organism evidence="7 8">
    <name type="scientific">Candidatus Staskawiczbacteria bacterium RIFOXYD1_FULL_32_13</name>
    <dbReference type="NCBI Taxonomy" id="1802234"/>
    <lineage>
        <taxon>Bacteria</taxon>
        <taxon>Candidatus Staskawicziibacteriota</taxon>
    </lineage>
</organism>
<name>A0A1G2JQI5_9BACT</name>
<keyword evidence="3" id="KW-0862">Zinc</keyword>
<comment type="caution">
    <text evidence="7">The sequence shown here is derived from an EMBL/GenBank/DDBJ whole genome shotgun (WGS) entry which is preliminary data.</text>
</comment>
<evidence type="ECO:0000259" key="6">
    <source>
        <dbReference type="Pfam" id="PF01258"/>
    </source>
</evidence>
<keyword evidence="2" id="KW-0863">Zinc-finger</keyword>
<proteinExistence type="predicted"/>
<reference evidence="7 8" key="1">
    <citation type="journal article" date="2016" name="Nat. Commun.">
        <title>Thousands of microbial genomes shed light on interconnected biogeochemical processes in an aquifer system.</title>
        <authorList>
            <person name="Anantharaman K."/>
            <person name="Brown C.T."/>
            <person name="Hug L.A."/>
            <person name="Sharon I."/>
            <person name="Castelle C.J."/>
            <person name="Probst A.J."/>
            <person name="Thomas B.C."/>
            <person name="Singh A."/>
            <person name="Wilkins M.J."/>
            <person name="Karaoz U."/>
            <person name="Brodie E.L."/>
            <person name="Williams K.H."/>
            <person name="Hubbard S.S."/>
            <person name="Banfield J.F."/>
        </authorList>
    </citation>
    <scope>NUCLEOTIDE SEQUENCE [LARGE SCALE GENOMIC DNA]</scope>
</reference>
<sequence length="123" mass="14289">MLTKKDIEALKEKLEIEKEKLTKELESFAIKDKELEHNWNAQFPNKEKGDKEEEADDATEYENLISLEHSLELKLRDITLALEKIIKSENGKYGICESCNKDIEEKRLQACPEAKLCMSCNKE</sequence>
<feature type="zinc finger region" description="dksA C4-type" evidence="4">
    <location>
        <begin position="96"/>
        <end position="120"/>
    </location>
</feature>
<dbReference type="Pfam" id="PF01258">
    <property type="entry name" value="zf-dskA_traR"/>
    <property type="match status" value="1"/>
</dbReference>
<dbReference type="Proteomes" id="UP000178935">
    <property type="component" value="Unassembled WGS sequence"/>
</dbReference>
<dbReference type="AlphaFoldDB" id="A0A1G2JQI5"/>
<evidence type="ECO:0000256" key="3">
    <source>
        <dbReference type="ARBA" id="ARBA00022833"/>
    </source>
</evidence>
<keyword evidence="5" id="KW-0175">Coiled coil</keyword>
<evidence type="ECO:0000256" key="1">
    <source>
        <dbReference type="ARBA" id="ARBA00022723"/>
    </source>
</evidence>
<dbReference type="PANTHER" id="PTHR33823">
    <property type="entry name" value="RNA POLYMERASE-BINDING TRANSCRIPTION FACTOR DKSA-RELATED"/>
    <property type="match status" value="1"/>
</dbReference>
<keyword evidence="1" id="KW-0479">Metal-binding</keyword>
<dbReference type="GO" id="GO:0008270">
    <property type="term" value="F:zinc ion binding"/>
    <property type="evidence" value="ECO:0007669"/>
    <property type="project" value="UniProtKB-KW"/>
</dbReference>